<accession>A0A8T8SH93</accession>
<dbReference type="AlphaFoldDB" id="A0A8T8SH93"/>
<evidence type="ECO:0000256" key="2">
    <source>
        <dbReference type="ARBA" id="ARBA00022840"/>
    </source>
</evidence>
<feature type="compositionally biased region" description="Polar residues" evidence="3">
    <location>
        <begin position="358"/>
        <end position="388"/>
    </location>
</feature>
<dbReference type="InterPro" id="IPR000719">
    <property type="entry name" value="Prot_kinase_dom"/>
</dbReference>
<gene>
    <name evidence="5" type="ORF">A4X03_0g8594</name>
</gene>
<evidence type="ECO:0000256" key="3">
    <source>
        <dbReference type="SAM" id="MobiDB-lite"/>
    </source>
</evidence>
<dbReference type="Gene3D" id="3.30.200.20">
    <property type="entry name" value="Phosphorylase Kinase, domain 1"/>
    <property type="match status" value="1"/>
</dbReference>
<evidence type="ECO:0000313" key="5">
    <source>
        <dbReference type="EMBL" id="KAE8240122.1"/>
    </source>
</evidence>
<sequence length="652" mass="70668">MALSIPPVDRKLLTSTYPFGIHPPELIQTVQCQGQRLSWPSPSYNFEGIYDTLFVLPTPASAPGTIVIRSHLRRKGNALDNRGAGPYGPQGLLWILAALRRRAQIMQLSPQQMSSLCRTAIPDLASSLLSVDSGLSIENARRQIQDGRAYGHLVFPVDIGCLTNLSPSFQQVHHQQQVQPPALIPLSLSATHQSQTRGTKRAPTSPAESVSKRPTLLPASGSKGVPAQPVSQQSSKTLVVPTLAAPAARQPPKTVQADPRGVSTLHLSPDTPESPKSANLARSDTIARLLQRATPFPCATSADILAAEDDDDISETALDNFLATYRPNLDPEDPPPPPIRKNTLKGTSPLPVRHRQHSTQGTSTQPILQRQYSSKGTSTQPILQRQYSSKGTSTVPILHYISQDTAAPTSDRSLPWRSVMADALSDAEAVAAFHRLRFETIARTLSAIQRPTTIDPFQAPPSGLSGIQVPHPSPVAEPRSVRVPVLPGQETVHPGVFGWGEPLVPQTQLYGWMRGPGRYVQPTPIGSGMQATVVKAHDQLFNSSVAIKVVVTGRGRPWPSTVWREVGSLSRIRHQNVVALRDVVLSHQDGAPAMHIVLDFCETDLQQVLASTPRRELTAEVIKTWAREALCGLRAVHKVSISTCCDLSAYIA</sequence>
<dbReference type="SMART" id="SM00220">
    <property type="entry name" value="S_TKc"/>
    <property type="match status" value="1"/>
</dbReference>
<dbReference type="PROSITE" id="PS50011">
    <property type="entry name" value="PROTEIN_KINASE_DOM"/>
    <property type="match status" value="1"/>
</dbReference>
<dbReference type="GO" id="GO:0005524">
    <property type="term" value="F:ATP binding"/>
    <property type="evidence" value="ECO:0007669"/>
    <property type="project" value="UniProtKB-KW"/>
</dbReference>
<protein>
    <recommendedName>
        <fullName evidence="4">Protein kinase domain-containing protein</fullName>
    </recommendedName>
</protein>
<name>A0A8T8SH93_9BASI</name>
<feature type="region of interest" description="Disordered" evidence="3">
    <location>
        <begin position="190"/>
        <end position="279"/>
    </location>
</feature>
<keyword evidence="2" id="KW-0067">ATP-binding</keyword>
<proteinExistence type="predicted"/>
<dbReference type="GO" id="GO:0004674">
    <property type="term" value="F:protein serine/threonine kinase activity"/>
    <property type="evidence" value="ECO:0007669"/>
    <property type="project" value="TreeGrafter"/>
</dbReference>
<feature type="domain" description="Protein kinase" evidence="4">
    <location>
        <begin position="519"/>
        <end position="652"/>
    </location>
</feature>
<reference evidence="5" key="2">
    <citation type="journal article" date="2019" name="IMA Fungus">
        <title>Genome sequencing and comparison of five Tilletia species to identify candidate genes for the detection of regulated species infecting wheat.</title>
        <authorList>
            <person name="Nguyen H.D.T."/>
            <person name="Sultana T."/>
            <person name="Kesanakurti P."/>
            <person name="Hambleton S."/>
        </authorList>
    </citation>
    <scope>NUCLEOTIDE SEQUENCE</scope>
    <source>
        <strain evidence="5">DAOMC 238032</strain>
    </source>
</reference>
<dbReference type="EMBL" id="LWDD02002702">
    <property type="protein sequence ID" value="KAE8240122.1"/>
    <property type="molecule type" value="Genomic_DNA"/>
</dbReference>
<evidence type="ECO:0000313" key="6">
    <source>
        <dbReference type="Proteomes" id="UP000077671"/>
    </source>
</evidence>
<feature type="region of interest" description="Disordered" evidence="3">
    <location>
        <begin position="325"/>
        <end position="388"/>
    </location>
</feature>
<dbReference type="Gene3D" id="1.10.510.10">
    <property type="entry name" value="Transferase(Phosphotransferase) domain 1"/>
    <property type="match status" value="1"/>
</dbReference>
<reference evidence="5" key="1">
    <citation type="submission" date="2016-04" db="EMBL/GenBank/DDBJ databases">
        <authorList>
            <person name="Nguyen H.D."/>
            <person name="Kesanakurti P."/>
            <person name="Cullis J."/>
            <person name="Levesque C.A."/>
            <person name="Hambleton S."/>
        </authorList>
    </citation>
    <scope>NUCLEOTIDE SEQUENCE</scope>
    <source>
        <strain evidence="5">DAOMC 238032</strain>
    </source>
</reference>
<dbReference type="Proteomes" id="UP000077671">
    <property type="component" value="Unassembled WGS sequence"/>
</dbReference>
<comment type="caution">
    <text evidence="5">The sequence shown here is derived from an EMBL/GenBank/DDBJ whole genome shotgun (WGS) entry which is preliminary data.</text>
</comment>
<dbReference type="GO" id="GO:0005634">
    <property type="term" value="C:nucleus"/>
    <property type="evidence" value="ECO:0007669"/>
    <property type="project" value="TreeGrafter"/>
</dbReference>
<dbReference type="SUPFAM" id="SSF56112">
    <property type="entry name" value="Protein kinase-like (PK-like)"/>
    <property type="match status" value="1"/>
</dbReference>
<evidence type="ECO:0000259" key="4">
    <source>
        <dbReference type="PROSITE" id="PS50011"/>
    </source>
</evidence>
<dbReference type="InterPro" id="IPR011009">
    <property type="entry name" value="Kinase-like_dom_sf"/>
</dbReference>
<keyword evidence="1" id="KW-0547">Nucleotide-binding</keyword>
<dbReference type="Pfam" id="PF00069">
    <property type="entry name" value="Pkinase"/>
    <property type="match status" value="1"/>
</dbReference>
<dbReference type="InterPro" id="IPR050108">
    <property type="entry name" value="CDK"/>
</dbReference>
<organism evidence="5 6">
    <name type="scientific">Tilletia caries</name>
    <name type="common">wheat bunt fungus</name>
    <dbReference type="NCBI Taxonomy" id="13290"/>
    <lineage>
        <taxon>Eukaryota</taxon>
        <taxon>Fungi</taxon>
        <taxon>Dikarya</taxon>
        <taxon>Basidiomycota</taxon>
        <taxon>Ustilaginomycotina</taxon>
        <taxon>Exobasidiomycetes</taxon>
        <taxon>Tilletiales</taxon>
        <taxon>Tilletiaceae</taxon>
        <taxon>Tilletia</taxon>
    </lineage>
</organism>
<evidence type="ECO:0000256" key="1">
    <source>
        <dbReference type="ARBA" id="ARBA00022741"/>
    </source>
</evidence>
<dbReference type="PANTHER" id="PTHR24056">
    <property type="entry name" value="CELL DIVISION PROTEIN KINASE"/>
    <property type="match status" value="1"/>
</dbReference>